<dbReference type="Pfam" id="PF01973">
    <property type="entry name" value="MptE-like"/>
    <property type="match status" value="1"/>
</dbReference>
<dbReference type="PANTHER" id="PTHR41786:SF1">
    <property type="entry name" value="6-HYDROXYMETHYLPTERIN DIPHOSPHOKINASE MPTE-LIKE DOMAIN-CONTAINING PROTEIN"/>
    <property type="match status" value="1"/>
</dbReference>
<feature type="domain" description="6-hydroxymethylpterin diphosphokinase MptE-like" evidence="1">
    <location>
        <begin position="247"/>
        <end position="417"/>
    </location>
</feature>
<dbReference type="RefSeq" id="WP_087581429.1">
    <property type="nucleotide sequence ID" value="NZ_NDYQ01000005.1"/>
</dbReference>
<comment type="caution">
    <text evidence="2">The sequence shown here is derived from an EMBL/GenBank/DDBJ whole genome shotgun (WGS) entry which is preliminary data.</text>
</comment>
<dbReference type="Proteomes" id="UP000195893">
    <property type="component" value="Unassembled WGS sequence"/>
</dbReference>
<dbReference type="PANTHER" id="PTHR41786">
    <property type="entry name" value="MOTILITY ACCESSORY FACTOR MAF"/>
    <property type="match status" value="1"/>
</dbReference>
<organism evidence="2 3">
    <name type="scientific">Campylobacter concisus</name>
    <dbReference type="NCBI Taxonomy" id="199"/>
    <lineage>
        <taxon>Bacteria</taxon>
        <taxon>Pseudomonadati</taxon>
        <taxon>Campylobacterota</taxon>
        <taxon>Epsilonproteobacteria</taxon>
        <taxon>Campylobacterales</taxon>
        <taxon>Campylobacteraceae</taxon>
        <taxon>Campylobacter</taxon>
    </lineage>
</organism>
<evidence type="ECO:0000313" key="2">
    <source>
        <dbReference type="EMBL" id="OUT17845.1"/>
    </source>
</evidence>
<dbReference type="EMBL" id="NDYQ01000005">
    <property type="protein sequence ID" value="OUT17845.1"/>
    <property type="molecule type" value="Genomic_DNA"/>
</dbReference>
<sequence length="688" mass="79107">MSDENKVYKLDDLEVSKNKKRKKIDEAKRKVLESKMTNIKNPIFQKNLQALFQQDEILAARLWSIVGNKDYEIFIGKDPIDINLINKHTFKYIYDNPATDILKLLEDTEKDYKRYPMLFFYGLGNGILYKALAKNETHQKIVVIEPEIEIIYLVLNVVDLSNELASGQIILFYSKFATYTHFYYLVTEAKLNSYAKTYDLKVHAPFYDQYEEDYIRINKEITRAFSQIVVSHGNSIDDLLLGTRQNCENLTPMIKNYCYASLVKKRHGLMDTAIIVSTGPSLDKQLKTLKEFAPYATIISVDASYPILAKHDIAPDYVISMERVLPTSTFFEKKYPKIDDNIYFIVASVTHKQTIKNILPRRLVLTMRPQQEEQMFGMKRYGYLGVGHSCANMAYQLAYVLGHKNIVFIGQDLAFGKDGASHAKGHAFARADENLYVKAYGGVGEVRTTYVWTLFKNQFENDIAQSSLEGIKSYNCTEGGARIEGTTERPFLDVMEELCKGKKVKTLPNIRKDSETTLNKNLLKAYEVIKTKVKIQSQVKHQIEKVFLDVVPSIDKLLKLNNENKITEKHFNELLKITKKIDKLKDTIAKKSYQKYIENVIQISVYYQELELAKISVAPSDTKIQKVNKLLEWVEMHKYWMFSAAGGLNADIEVTKKASKPLVAELKKRKLITKNEIGNAKEDFKLSI</sequence>
<dbReference type="InterPro" id="IPR002826">
    <property type="entry name" value="MptE-like"/>
</dbReference>
<evidence type="ECO:0000259" key="1">
    <source>
        <dbReference type="Pfam" id="PF01973"/>
    </source>
</evidence>
<gene>
    <name evidence="2" type="ORF">B9N60_04375</name>
</gene>
<evidence type="ECO:0000313" key="3">
    <source>
        <dbReference type="Proteomes" id="UP000195893"/>
    </source>
</evidence>
<proteinExistence type="predicted"/>
<reference evidence="2 3" key="1">
    <citation type="submission" date="2017-04" db="EMBL/GenBank/DDBJ databases">
        <title>Complete genome of Campylobacter concisus ATCC 33237T and draft genomes for an additional eight well characterized C. concisus strains.</title>
        <authorList>
            <person name="Cornelius A.J."/>
            <person name="Miller W.G."/>
            <person name="Lastovica A.J."/>
            <person name="On S.L."/>
            <person name="French N.P."/>
            <person name="Vandenberg O."/>
            <person name="Biggs P.J."/>
        </authorList>
    </citation>
    <scope>NUCLEOTIDE SEQUENCE [LARGE SCALE GENOMIC DNA]</scope>
    <source>
        <strain evidence="2 3">Lasto127.99</strain>
    </source>
</reference>
<protein>
    <submittedName>
        <fullName evidence="2">Motility accessory factor</fullName>
    </submittedName>
</protein>
<name>A0A1Y5NIK9_9BACT</name>
<dbReference type="AlphaFoldDB" id="A0A1Y5NIK9"/>
<accession>A0A1Y5NIK9</accession>